<dbReference type="RefSeq" id="WP_058451647.1">
    <property type="nucleotide sequence ID" value="NZ_CAAAIB010000015.1"/>
</dbReference>
<organism evidence="2 3">
    <name type="scientific">Legionella maceachernii</name>
    <dbReference type="NCBI Taxonomy" id="466"/>
    <lineage>
        <taxon>Bacteria</taxon>
        <taxon>Pseudomonadati</taxon>
        <taxon>Pseudomonadota</taxon>
        <taxon>Gammaproteobacteria</taxon>
        <taxon>Legionellales</taxon>
        <taxon>Legionellaceae</taxon>
        <taxon>Legionella</taxon>
    </lineage>
</organism>
<dbReference type="Proteomes" id="UP000054908">
    <property type="component" value="Unassembled WGS sequence"/>
</dbReference>
<keyword evidence="3" id="KW-1185">Reference proteome</keyword>
<evidence type="ECO:0000259" key="1">
    <source>
        <dbReference type="Pfam" id="PF21722"/>
    </source>
</evidence>
<feature type="domain" description="Glycine-rich" evidence="1">
    <location>
        <begin position="58"/>
        <end position="275"/>
    </location>
</feature>
<accession>A0A0W0WBE9</accession>
<reference evidence="2 3" key="1">
    <citation type="submission" date="2015-11" db="EMBL/GenBank/DDBJ databases">
        <title>Genomic analysis of 38 Legionella species identifies large and diverse effector repertoires.</title>
        <authorList>
            <person name="Burstein D."/>
            <person name="Amaro F."/>
            <person name="Zusman T."/>
            <person name="Lifshitz Z."/>
            <person name="Cohen O."/>
            <person name="Gilbert J.A."/>
            <person name="Pupko T."/>
            <person name="Shuman H.A."/>
            <person name="Segal G."/>
        </authorList>
    </citation>
    <scope>NUCLEOTIDE SEQUENCE [LARGE SCALE GENOMIC DNA]</scope>
    <source>
        <strain evidence="2 3">PX-1-G2-E2</strain>
    </source>
</reference>
<evidence type="ECO:0000313" key="2">
    <source>
        <dbReference type="EMBL" id="KTD29661.1"/>
    </source>
</evidence>
<dbReference type="InterPro" id="IPR049304">
    <property type="entry name" value="Gly_rich_dom"/>
</dbReference>
<protein>
    <recommendedName>
        <fullName evidence="1">Glycine-rich domain-containing protein</fullName>
    </recommendedName>
</protein>
<sequence>MATNNALNNNLSGCTGLVASTGISATGTPSTTTFLRGDNAWATPTGLAGTVTVQRFTSGSGTYTPTAGTQFIIVEMCGGGGGSGAATATTGTIAISGPGGAGAYVKFKMTAAQIGASLSYAVGTGGSAGVGGASPGAGGTGGSTTFGSWTASGGTGSAGAAAGTTQSNGGSSGTITNGTGTLILSNRANSGSCFVFSTGSVYIMNIHQGGTNFLSVPAGNYIASVTNASGGGATNGNGSLPSGYGYGCYGICAYSGTGGAGMQASGNLGVAGIIIVTEYQ</sequence>
<dbReference type="STRING" id="466.Lmac_0836"/>
<dbReference type="EMBL" id="LNYL01000022">
    <property type="protein sequence ID" value="KTD29661.1"/>
    <property type="molecule type" value="Genomic_DNA"/>
</dbReference>
<dbReference type="Pfam" id="PF21722">
    <property type="entry name" value="Gly_rich_2"/>
    <property type="match status" value="1"/>
</dbReference>
<dbReference type="PATRIC" id="fig|466.6.peg.893"/>
<evidence type="ECO:0000313" key="3">
    <source>
        <dbReference type="Proteomes" id="UP000054908"/>
    </source>
</evidence>
<proteinExistence type="predicted"/>
<comment type="caution">
    <text evidence="2">The sequence shown here is derived from an EMBL/GenBank/DDBJ whole genome shotgun (WGS) entry which is preliminary data.</text>
</comment>
<name>A0A0W0WBE9_9GAMM</name>
<dbReference type="AlphaFoldDB" id="A0A0W0WBE9"/>
<gene>
    <name evidence="2" type="ORF">Lmac_0836</name>
</gene>